<dbReference type="InterPro" id="IPR010415">
    <property type="entry name" value="LpxI_C"/>
</dbReference>
<dbReference type="InterPro" id="IPR041255">
    <property type="entry name" value="LpxI_N"/>
</dbReference>
<evidence type="ECO:0000259" key="2">
    <source>
        <dbReference type="Pfam" id="PF17930"/>
    </source>
</evidence>
<evidence type="ECO:0000313" key="4">
    <source>
        <dbReference type="Proteomes" id="UP000646579"/>
    </source>
</evidence>
<evidence type="ECO:0008006" key="5">
    <source>
        <dbReference type="Google" id="ProtNLM"/>
    </source>
</evidence>
<dbReference type="AlphaFoldDB" id="A0A918VN57"/>
<dbReference type="Gene3D" id="3.40.50.20">
    <property type="match status" value="1"/>
</dbReference>
<name>A0A918VN57_9HYPH</name>
<dbReference type="Pfam" id="PF17930">
    <property type="entry name" value="LpxI_N"/>
    <property type="match status" value="1"/>
</dbReference>
<keyword evidence="4" id="KW-1185">Reference proteome</keyword>
<evidence type="ECO:0000313" key="3">
    <source>
        <dbReference type="EMBL" id="GHA10710.1"/>
    </source>
</evidence>
<reference evidence="3" key="2">
    <citation type="submission" date="2020-09" db="EMBL/GenBank/DDBJ databases">
        <authorList>
            <person name="Sun Q."/>
            <person name="Kim S."/>
        </authorList>
    </citation>
    <scope>NUCLEOTIDE SEQUENCE</scope>
    <source>
        <strain evidence="3">KCTC 32437</strain>
    </source>
</reference>
<reference evidence="3" key="1">
    <citation type="journal article" date="2014" name="Int. J. Syst. Evol. Microbiol.">
        <title>Complete genome sequence of Corynebacterium casei LMG S-19264T (=DSM 44701T), isolated from a smear-ripened cheese.</title>
        <authorList>
            <consortium name="US DOE Joint Genome Institute (JGI-PGF)"/>
            <person name="Walter F."/>
            <person name="Albersmeier A."/>
            <person name="Kalinowski J."/>
            <person name="Ruckert C."/>
        </authorList>
    </citation>
    <scope>NUCLEOTIDE SEQUENCE</scope>
    <source>
        <strain evidence="3">KCTC 32437</strain>
    </source>
</reference>
<feature type="domain" description="LpxI C-terminal" evidence="1">
    <location>
        <begin position="137"/>
        <end position="274"/>
    </location>
</feature>
<dbReference type="InterPro" id="IPR053174">
    <property type="entry name" value="LpxI"/>
</dbReference>
<dbReference type="EMBL" id="BMZE01000001">
    <property type="protein sequence ID" value="GHA10710.1"/>
    <property type="molecule type" value="Genomic_DNA"/>
</dbReference>
<dbReference type="Proteomes" id="UP000646579">
    <property type="component" value="Unassembled WGS sequence"/>
</dbReference>
<organism evidence="3 4">
    <name type="scientific">Devosia pacifica</name>
    <dbReference type="NCBI Taxonomy" id="1335967"/>
    <lineage>
        <taxon>Bacteria</taxon>
        <taxon>Pseudomonadati</taxon>
        <taxon>Pseudomonadota</taxon>
        <taxon>Alphaproteobacteria</taxon>
        <taxon>Hyphomicrobiales</taxon>
        <taxon>Devosiaceae</taxon>
        <taxon>Devosia</taxon>
    </lineage>
</organism>
<dbReference type="Pfam" id="PF06230">
    <property type="entry name" value="LpxI_C"/>
    <property type="match status" value="1"/>
</dbReference>
<dbReference type="Gene3D" id="3.40.140.80">
    <property type="match status" value="1"/>
</dbReference>
<protein>
    <recommendedName>
        <fullName evidence="5">UDP-2,3-diacylglucosamine pyrophosphatase</fullName>
    </recommendedName>
</protein>
<comment type="caution">
    <text evidence="3">The sequence shown here is derived from an EMBL/GenBank/DDBJ whole genome shotgun (WGS) entry which is preliminary data.</text>
</comment>
<proteinExistence type="predicted"/>
<sequence length="281" mass="29318">MARRLSILAGSGDLVGQVVEAAKRAGDRIQVLALATRSPIEGTKHVTADIGNPLGILFSLRMFRTTHIVMAGGVVLPDTAREGLLRFANRNTSEKAAAPPERTVGDGALSGIGKTIKTLTGAELIGVQDLCPDLLAPAGHIAGPQLSAQSSEDCRWALSRAREAGRLDLGQALVTCGRRMIAVEDIGGTDDLIRRCGSLKRDGRAGDGRDALILAKAPKPDQPLYIDLPAIGPDTIRNCADAGIGLVVVQAGRSLVIERSSVEAEAVRAGISIVGIELSDD</sequence>
<accession>A0A918VN57</accession>
<dbReference type="PANTHER" id="PTHR39962">
    <property type="entry name" value="BLL4848 PROTEIN"/>
    <property type="match status" value="1"/>
</dbReference>
<feature type="domain" description="LpxI N-terminal" evidence="2">
    <location>
        <begin position="4"/>
        <end position="134"/>
    </location>
</feature>
<evidence type="ECO:0000259" key="1">
    <source>
        <dbReference type="Pfam" id="PF06230"/>
    </source>
</evidence>
<dbReference type="RefSeq" id="WP_189422441.1">
    <property type="nucleotide sequence ID" value="NZ_BMZE01000001.1"/>
</dbReference>
<dbReference type="PANTHER" id="PTHR39962:SF1">
    <property type="entry name" value="LPXI FAMILY PROTEIN"/>
    <property type="match status" value="1"/>
</dbReference>
<dbReference type="InterPro" id="IPR043167">
    <property type="entry name" value="LpxI_C_sf"/>
</dbReference>
<gene>
    <name evidence="3" type="ORF">GCM10007989_01160</name>
</gene>